<dbReference type="SUPFAM" id="SSF55681">
    <property type="entry name" value="Class II aaRS and biotin synthetases"/>
    <property type="match status" value="1"/>
</dbReference>
<gene>
    <name evidence="1" type="ORF">B7C51_05350</name>
</gene>
<protein>
    <submittedName>
        <fullName evidence="1">Uncharacterized protein</fullName>
    </submittedName>
</protein>
<dbReference type="InterPro" id="IPR050664">
    <property type="entry name" value="Octanoyltrans_LipM/LipL"/>
</dbReference>
<proteinExistence type="predicted"/>
<dbReference type="AlphaFoldDB" id="A0A1U9YJ73"/>
<dbReference type="GO" id="GO:0016740">
    <property type="term" value="F:transferase activity"/>
    <property type="evidence" value="ECO:0007669"/>
    <property type="project" value="UniProtKB-ARBA"/>
</dbReference>
<dbReference type="EMBL" id="CP020557">
    <property type="protein sequence ID" value="ARF67375.1"/>
    <property type="molecule type" value="Genomic_DNA"/>
</dbReference>
<dbReference type="GO" id="GO:0140096">
    <property type="term" value="F:catalytic activity, acting on a protein"/>
    <property type="evidence" value="ECO:0007669"/>
    <property type="project" value="UniProtKB-ARBA"/>
</dbReference>
<dbReference type="InterPro" id="IPR045864">
    <property type="entry name" value="aa-tRNA-synth_II/BPL/LPL"/>
</dbReference>
<dbReference type="GeneID" id="64219858"/>
<dbReference type="Pfam" id="PF21948">
    <property type="entry name" value="LplA-B_cat"/>
    <property type="match status" value="1"/>
</dbReference>
<dbReference type="Proteomes" id="UP000192727">
    <property type="component" value="Chromosome"/>
</dbReference>
<sequence>MAKTITLPDEWIWLEHTYAHHTPVLTPFALEELMMKEVGLTGKAMIHIWRHPRAFVMGLRDSKLPFAKEAKQELEGKGFQTAVRNSGGAAVPLDLGVVNITIMLPKPQGAIDFHDDFERMFLLIRDALAAHSSEVAKGEVTGSFCPGDYDLSIGGRKFCGIAQRRQSKALAVQAFNIVEGTGGDKAALARAFYDKAAAGADTGAYPLVALDQMASLSDCLGPIESAVFTRCIRQRLEAGHVTDASASDFVKPEEVADMVSALTQRYGI</sequence>
<dbReference type="Gene3D" id="3.30.930.10">
    <property type="entry name" value="Bira Bifunctional Protein, Domain 2"/>
    <property type="match status" value="1"/>
</dbReference>
<evidence type="ECO:0000313" key="1">
    <source>
        <dbReference type="EMBL" id="ARF67375.1"/>
    </source>
</evidence>
<dbReference type="PROSITE" id="PS51733">
    <property type="entry name" value="BPL_LPL_CATALYTIC"/>
    <property type="match status" value="1"/>
</dbReference>
<accession>A0A1U9YJ73</accession>
<dbReference type="PANTHER" id="PTHR43679:SF2">
    <property type="entry name" value="OCTANOYL-[GCVH]:PROTEIN N-OCTANOYLTRANSFERASE"/>
    <property type="match status" value="1"/>
</dbReference>
<dbReference type="PANTHER" id="PTHR43679">
    <property type="entry name" value="OCTANOYLTRANSFERASE LIPM-RELATED"/>
    <property type="match status" value="1"/>
</dbReference>
<reference evidence="1 2" key="1">
    <citation type="submission" date="2017-03" db="EMBL/GenBank/DDBJ databases">
        <title>Paenibacillus larvae genome sequencing.</title>
        <authorList>
            <person name="Dingman D.W."/>
        </authorList>
    </citation>
    <scope>NUCLEOTIDE SEQUENCE [LARGE SCALE GENOMIC DNA]</scope>
    <source>
        <strain evidence="1 2">SAG 10367</strain>
    </source>
</reference>
<organism evidence="1 2">
    <name type="scientific">Paenibacillus larvae subsp. pulvifaciens</name>
    <dbReference type="NCBI Taxonomy" id="1477"/>
    <lineage>
        <taxon>Bacteria</taxon>
        <taxon>Bacillati</taxon>
        <taxon>Bacillota</taxon>
        <taxon>Bacilli</taxon>
        <taxon>Bacillales</taxon>
        <taxon>Paenibacillaceae</taxon>
        <taxon>Paenibacillus</taxon>
    </lineage>
</organism>
<dbReference type="GO" id="GO:0009249">
    <property type="term" value="P:protein lipoylation"/>
    <property type="evidence" value="ECO:0007669"/>
    <property type="project" value="UniProtKB-ARBA"/>
</dbReference>
<name>A0A1U9YJ73_9BACL</name>
<evidence type="ECO:0000313" key="2">
    <source>
        <dbReference type="Proteomes" id="UP000192727"/>
    </source>
</evidence>
<dbReference type="InterPro" id="IPR004143">
    <property type="entry name" value="BPL_LPL_catalytic"/>
</dbReference>
<dbReference type="RefSeq" id="WP_023482805.1">
    <property type="nucleotide sequence ID" value="NZ_CP019794.1"/>
</dbReference>